<dbReference type="Proteomes" id="UP001497512">
    <property type="component" value="Chromosome 3"/>
</dbReference>
<keyword evidence="7" id="KW-1185">Reference proteome</keyword>
<dbReference type="InterPro" id="IPR006766">
    <property type="entry name" value="EXORDIUM-like"/>
</dbReference>
<dbReference type="EMBL" id="OZ019895">
    <property type="protein sequence ID" value="CAK9220007.1"/>
    <property type="molecule type" value="Genomic_DNA"/>
</dbReference>
<comment type="similarity">
    <text evidence="4">Belongs to the EXORDIUM family.</text>
</comment>
<gene>
    <name evidence="6" type="ORF">CSSPTR1EN2_LOCUS15076</name>
</gene>
<keyword evidence="3 5" id="KW-0732">Signal</keyword>
<sequence length="346" mass="37036">MAFRDQEPCGFCWWLFLLCVSLIFVCNSSISSNSVATVEARPSSLFSVLDYGASARKLSSLVNTSLVIPYHDGPLLSGKTLSVYVIWYGSFTPVQQAIVRDLLASFQGSSVNQQPSVNGWWTTTANYKDASNTVVGTVQMQGEIEIGIGSLGTSLQRTDLETLVLQSLETFPIDAEAIYLVLTAEDVLVQDFCMSSCAFHFFTTAQPATNSLELPYAWVGNSAIQCPGQCAWPYALPQYGPQGAQALIPPNGDVGMDGMCINIGTMLAGTATDPFNNGYYQGNPAAPLEAATACTGIFGAGAYPGYAGQLLQDRITGASFNAYGVNNREFLLPAIWDPSTLQCTPP</sequence>
<proteinExistence type="inferred from homology"/>
<organism evidence="6 7">
    <name type="scientific">Sphagnum troendelagicum</name>
    <dbReference type="NCBI Taxonomy" id="128251"/>
    <lineage>
        <taxon>Eukaryota</taxon>
        <taxon>Viridiplantae</taxon>
        <taxon>Streptophyta</taxon>
        <taxon>Embryophyta</taxon>
        <taxon>Bryophyta</taxon>
        <taxon>Sphagnophytina</taxon>
        <taxon>Sphagnopsida</taxon>
        <taxon>Sphagnales</taxon>
        <taxon>Sphagnaceae</taxon>
        <taxon>Sphagnum</taxon>
    </lineage>
</organism>
<feature type="signal peptide" evidence="5">
    <location>
        <begin position="1"/>
        <end position="28"/>
    </location>
</feature>
<evidence type="ECO:0008006" key="8">
    <source>
        <dbReference type="Google" id="ProtNLM"/>
    </source>
</evidence>
<evidence type="ECO:0000313" key="7">
    <source>
        <dbReference type="Proteomes" id="UP001497512"/>
    </source>
</evidence>
<protein>
    <recommendedName>
        <fullName evidence="8">Protein EXORDIUM-like</fullName>
    </recommendedName>
</protein>
<dbReference type="PANTHER" id="PTHR31279:SF58">
    <property type="entry name" value="PROTEIN EXORDIUM-LIKE 2"/>
    <property type="match status" value="1"/>
</dbReference>
<reference evidence="6" key="1">
    <citation type="submission" date="2024-02" db="EMBL/GenBank/DDBJ databases">
        <authorList>
            <consortium name="ELIXIR-Norway"/>
            <consortium name="Elixir Norway"/>
        </authorList>
    </citation>
    <scope>NUCLEOTIDE SEQUENCE</scope>
</reference>
<dbReference type="Pfam" id="PF04674">
    <property type="entry name" value="Phi_1"/>
    <property type="match status" value="1"/>
</dbReference>
<evidence type="ECO:0000256" key="3">
    <source>
        <dbReference type="ARBA" id="ARBA00022729"/>
    </source>
</evidence>
<evidence type="ECO:0000313" key="6">
    <source>
        <dbReference type="EMBL" id="CAK9220007.1"/>
    </source>
</evidence>
<evidence type="ECO:0000256" key="5">
    <source>
        <dbReference type="SAM" id="SignalP"/>
    </source>
</evidence>
<dbReference type="PANTHER" id="PTHR31279">
    <property type="entry name" value="PROTEIN EXORDIUM-LIKE 5"/>
    <property type="match status" value="1"/>
</dbReference>
<evidence type="ECO:0000256" key="4">
    <source>
        <dbReference type="ARBA" id="ARBA00023591"/>
    </source>
</evidence>
<evidence type="ECO:0000256" key="1">
    <source>
        <dbReference type="ARBA" id="ARBA00004613"/>
    </source>
</evidence>
<keyword evidence="2" id="KW-0964">Secreted</keyword>
<evidence type="ECO:0000256" key="2">
    <source>
        <dbReference type="ARBA" id="ARBA00022525"/>
    </source>
</evidence>
<accession>A0ABP0UF24</accession>
<feature type="chain" id="PRO_5046098753" description="Protein EXORDIUM-like" evidence="5">
    <location>
        <begin position="29"/>
        <end position="346"/>
    </location>
</feature>
<name>A0ABP0UF24_9BRYO</name>
<comment type="subcellular location">
    <subcellularLocation>
        <location evidence="1">Secreted</location>
    </subcellularLocation>
</comment>